<protein>
    <submittedName>
        <fullName evidence="1">Uncharacterized protein</fullName>
    </submittedName>
</protein>
<evidence type="ECO:0000313" key="2">
    <source>
        <dbReference type="Proteomes" id="UP001057402"/>
    </source>
</evidence>
<evidence type="ECO:0000313" key="1">
    <source>
        <dbReference type="EMBL" id="KAI4383076.1"/>
    </source>
</evidence>
<comment type="caution">
    <text evidence="1">The sequence shown here is derived from an EMBL/GenBank/DDBJ whole genome shotgun (WGS) entry which is preliminary data.</text>
</comment>
<name>A0ACB9RZ32_9MYRT</name>
<proteinExistence type="predicted"/>
<gene>
    <name evidence="1" type="ORF">MLD38_008956</name>
</gene>
<sequence>MIPRRSFALEGFRSSSRMEASAANSDVYKGSFGNVGGVGVSSVSGGANNSLGDLGDLGLTGICTGYFGYRCF</sequence>
<keyword evidence="2" id="KW-1185">Reference proteome</keyword>
<organism evidence="1 2">
    <name type="scientific">Melastoma candidum</name>
    <dbReference type="NCBI Taxonomy" id="119954"/>
    <lineage>
        <taxon>Eukaryota</taxon>
        <taxon>Viridiplantae</taxon>
        <taxon>Streptophyta</taxon>
        <taxon>Embryophyta</taxon>
        <taxon>Tracheophyta</taxon>
        <taxon>Spermatophyta</taxon>
        <taxon>Magnoliopsida</taxon>
        <taxon>eudicotyledons</taxon>
        <taxon>Gunneridae</taxon>
        <taxon>Pentapetalae</taxon>
        <taxon>rosids</taxon>
        <taxon>malvids</taxon>
        <taxon>Myrtales</taxon>
        <taxon>Melastomataceae</taxon>
        <taxon>Melastomatoideae</taxon>
        <taxon>Melastomateae</taxon>
        <taxon>Melastoma</taxon>
    </lineage>
</organism>
<dbReference type="EMBL" id="CM042882">
    <property type="protein sequence ID" value="KAI4383076.1"/>
    <property type="molecule type" value="Genomic_DNA"/>
</dbReference>
<reference evidence="2" key="1">
    <citation type="journal article" date="2023" name="Front. Plant Sci.">
        <title>Chromosomal-level genome assembly of Melastoma candidum provides insights into trichome evolution.</title>
        <authorList>
            <person name="Zhong Y."/>
            <person name="Wu W."/>
            <person name="Sun C."/>
            <person name="Zou P."/>
            <person name="Liu Y."/>
            <person name="Dai S."/>
            <person name="Zhou R."/>
        </authorList>
    </citation>
    <scope>NUCLEOTIDE SEQUENCE [LARGE SCALE GENOMIC DNA]</scope>
</reference>
<dbReference type="Proteomes" id="UP001057402">
    <property type="component" value="Chromosome 3"/>
</dbReference>
<accession>A0ACB9RZ32</accession>